<gene>
    <name evidence="1" type="ORF">FCALED_LOCUS2328</name>
</gene>
<keyword evidence="2" id="KW-1185">Reference proteome</keyword>
<protein>
    <submittedName>
        <fullName evidence="1">3961_t:CDS:1</fullName>
    </submittedName>
</protein>
<proteinExistence type="predicted"/>
<dbReference type="EMBL" id="CAJVPQ010000344">
    <property type="protein sequence ID" value="CAG8473176.1"/>
    <property type="molecule type" value="Genomic_DNA"/>
</dbReference>
<dbReference type="AlphaFoldDB" id="A0A9N8W0U2"/>
<evidence type="ECO:0000313" key="2">
    <source>
        <dbReference type="Proteomes" id="UP000789570"/>
    </source>
</evidence>
<evidence type="ECO:0000313" key="1">
    <source>
        <dbReference type="EMBL" id="CAG8473176.1"/>
    </source>
</evidence>
<accession>A0A9N8W0U2</accession>
<sequence length="41" mass="5060">DNVPTSKWKRRDYEDFNLRLLKDTHPKMLAKKREELITKNM</sequence>
<reference evidence="1" key="1">
    <citation type="submission" date="2021-06" db="EMBL/GenBank/DDBJ databases">
        <authorList>
            <person name="Kallberg Y."/>
            <person name="Tangrot J."/>
            <person name="Rosling A."/>
        </authorList>
    </citation>
    <scope>NUCLEOTIDE SEQUENCE</scope>
    <source>
        <strain evidence="1">UK204</strain>
    </source>
</reference>
<organism evidence="1 2">
    <name type="scientific">Funneliformis caledonium</name>
    <dbReference type="NCBI Taxonomy" id="1117310"/>
    <lineage>
        <taxon>Eukaryota</taxon>
        <taxon>Fungi</taxon>
        <taxon>Fungi incertae sedis</taxon>
        <taxon>Mucoromycota</taxon>
        <taxon>Glomeromycotina</taxon>
        <taxon>Glomeromycetes</taxon>
        <taxon>Glomerales</taxon>
        <taxon>Glomeraceae</taxon>
        <taxon>Funneliformis</taxon>
    </lineage>
</organism>
<name>A0A9N8W0U2_9GLOM</name>
<feature type="non-terminal residue" evidence="1">
    <location>
        <position position="1"/>
    </location>
</feature>
<dbReference type="Proteomes" id="UP000789570">
    <property type="component" value="Unassembled WGS sequence"/>
</dbReference>
<comment type="caution">
    <text evidence="1">The sequence shown here is derived from an EMBL/GenBank/DDBJ whole genome shotgun (WGS) entry which is preliminary data.</text>
</comment>